<name>A0A1I0B704_9FIRM</name>
<dbReference type="NCBIfam" id="NF000642">
    <property type="entry name" value="PRK00024.1"/>
    <property type="match status" value="1"/>
</dbReference>
<dbReference type="PANTHER" id="PTHR30471">
    <property type="entry name" value="DNA REPAIR PROTEIN RADC"/>
    <property type="match status" value="1"/>
</dbReference>
<keyword evidence="6" id="KW-0482">Metalloprotease</keyword>
<dbReference type="EMBL" id="FOIM01000001">
    <property type="protein sequence ID" value="SET02173.1"/>
    <property type="molecule type" value="Genomic_DNA"/>
</dbReference>
<proteinExistence type="inferred from homology"/>
<dbReference type="GO" id="GO:0046872">
    <property type="term" value="F:metal ion binding"/>
    <property type="evidence" value="ECO:0007669"/>
    <property type="project" value="UniProtKB-KW"/>
</dbReference>
<dbReference type="InterPro" id="IPR001405">
    <property type="entry name" value="UPF0758"/>
</dbReference>
<dbReference type="InterPro" id="IPR020891">
    <property type="entry name" value="UPF0758_CS"/>
</dbReference>
<evidence type="ECO:0000256" key="1">
    <source>
        <dbReference type="ARBA" id="ARBA00010243"/>
    </source>
</evidence>
<dbReference type="CDD" id="cd08071">
    <property type="entry name" value="MPN_DUF2466"/>
    <property type="match status" value="1"/>
</dbReference>
<dbReference type="NCBIfam" id="TIGR00608">
    <property type="entry name" value="radc"/>
    <property type="match status" value="1"/>
</dbReference>
<evidence type="ECO:0000256" key="3">
    <source>
        <dbReference type="ARBA" id="ARBA00022723"/>
    </source>
</evidence>
<evidence type="ECO:0000256" key="2">
    <source>
        <dbReference type="ARBA" id="ARBA00022670"/>
    </source>
</evidence>
<keyword evidence="4" id="KW-0378">Hydrolase</keyword>
<accession>A0A1I0B704</accession>
<keyword evidence="5" id="KW-0862">Zinc</keyword>
<comment type="similarity">
    <text evidence="1 7">Belongs to the UPF0758 family.</text>
</comment>
<feature type="domain" description="MPN" evidence="8">
    <location>
        <begin position="109"/>
        <end position="231"/>
    </location>
</feature>
<protein>
    <submittedName>
        <fullName evidence="9">DNA repair protein RadC</fullName>
    </submittedName>
</protein>
<dbReference type="PROSITE" id="PS01302">
    <property type="entry name" value="UPF0758"/>
    <property type="match status" value="1"/>
</dbReference>
<keyword evidence="2" id="KW-0645">Protease</keyword>
<dbReference type="InterPro" id="IPR046778">
    <property type="entry name" value="UPF0758_N"/>
</dbReference>
<dbReference type="InterPro" id="IPR025657">
    <property type="entry name" value="RadC_JAB"/>
</dbReference>
<dbReference type="Gene3D" id="3.40.140.10">
    <property type="entry name" value="Cytidine Deaminase, domain 2"/>
    <property type="match status" value="1"/>
</dbReference>
<sequence>MERIRMKDLPTEQRPYEKCRKNGPETLSDGELLSVIIRTGSREESSLKLAERILELGGPGDGLVGLLHHSLPDLMKVKGIGVVKGVQLACVAELSRRIWKRKTLTCRTLFSCPDEIADYYMEDMRHLEKEEIRAMFLDTKQALLKDVLLSRGTVNASVLSPREVLIEALRCRAVTMVLVHNHPSGDPTPSREDINLTRRISEAGGLVGIPLIDHIVIGDLRYLSFREQNLL</sequence>
<dbReference type="RefSeq" id="WP_092360599.1">
    <property type="nucleotide sequence ID" value="NZ_CABJCG010000001.1"/>
</dbReference>
<organism evidence="9 10">
    <name type="scientific">Enterocloster lavalensis</name>
    <dbReference type="NCBI Taxonomy" id="460384"/>
    <lineage>
        <taxon>Bacteria</taxon>
        <taxon>Bacillati</taxon>
        <taxon>Bacillota</taxon>
        <taxon>Clostridia</taxon>
        <taxon>Lachnospirales</taxon>
        <taxon>Lachnospiraceae</taxon>
        <taxon>Enterocloster</taxon>
    </lineage>
</organism>
<evidence type="ECO:0000313" key="9">
    <source>
        <dbReference type="EMBL" id="SET02173.1"/>
    </source>
</evidence>
<reference evidence="10" key="1">
    <citation type="submission" date="2016-10" db="EMBL/GenBank/DDBJ databases">
        <authorList>
            <person name="Varghese N."/>
            <person name="Submissions S."/>
        </authorList>
    </citation>
    <scope>NUCLEOTIDE SEQUENCE [LARGE SCALE GENOMIC DNA]</scope>
    <source>
        <strain evidence="10">NLAE-zl-G277</strain>
    </source>
</reference>
<dbReference type="Proteomes" id="UP000198508">
    <property type="component" value="Unassembled WGS sequence"/>
</dbReference>
<dbReference type="GeneID" id="93280058"/>
<dbReference type="PROSITE" id="PS50249">
    <property type="entry name" value="MPN"/>
    <property type="match status" value="1"/>
</dbReference>
<dbReference type="Pfam" id="PF04002">
    <property type="entry name" value="RadC"/>
    <property type="match status" value="1"/>
</dbReference>
<dbReference type="Pfam" id="PF20582">
    <property type="entry name" value="UPF0758_N"/>
    <property type="match status" value="1"/>
</dbReference>
<keyword evidence="10" id="KW-1185">Reference proteome</keyword>
<evidence type="ECO:0000256" key="5">
    <source>
        <dbReference type="ARBA" id="ARBA00022833"/>
    </source>
</evidence>
<evidence type="ECO:0000313" key="10">
    <source>
        <dbReference type="Proteomes" id="UP000198508"/>
    </source>
</evidence>
<dbReference type="GO" id="GO:0006508">
    <property type="term" value="P:proteolysis"/>
    <property type="evidence" value="ECO:0007669"/>
    <property type="project" value="UniProtKB-KW"/>
</dbReference>
<evidence type="ECO:0000256" key="6">
    <source>
        <dbReference type="ARBA" id="ARBA00023049"/>
    </source>
</evidence>
<evidence type="ECO:0000256" key="7">
    <source>
        <dbReference type="RuleBase" id="RU003797"/>
    </source>
</evidence>
<dbReference type="GO" id="GO:0008237">
    <property type="term" value="F:metallopeptidase activity"/>
    <property type="evidence" value="ECO:0007669"/>
    <property type="project" value="UniProtKB-KW"/>
</dbReference>
<dbReference type="AlphaFoldDB" id="A0A1I0B704"/>
<evidence type="ECO:0000259" key="8">
    <source>
        <dbReference type="PROSITE" id="PS50249"/>
    </source>
</evidence>
<keyword evidence="3" id="KW-0479">Metal-binding</keyword>
<gene>
    <name evidence="9" type="ORF">SAMN05216313_101363</name>
</gene>
<evidence type="ECO:0000256" key="4">
    <source>
        <dbReference type="ARBA" id="ARBA00022801"/>
    </source>
</evidence>
<dbReference type="InterPro" id="IPR037518">
    <property type="entry name" value="MPN"/>
</dbReference>
<dbReference type="PANTHER" id="PTHR30471:SF3">
    <property type="entry name" value="UPF0758 PROTEIN YEES-RELATED"/>
    <property type="match status" value="1"/>
</dbReference>
<dbReference type="STRING" id="460384.SAMN05216313_101363"/>